<dbReference type="AlphaFoldDB" id="A0A7Y2E5R3"/>
<dbReference type="Pfam" id="PF00072">
    <property type="entry name" value="Response_reg"/>
    <property type="match status" value="1"/>
</dbReference>
<evidence type="ECO:0000256" key="5">
    <source>
        <dbReference type="ARBA" id="ARBA00023159"/>
    </source>
</evidence>
<dbReference type="GO" id="GO:0005524">
    <property type="term" value="F:ATP binding"/>
    <property type="evidence" value="ECO:0007669"/>
    <property type="project" value="UniProtKB-KW"/>
</dbReference>
<dbReference type="InterPro" id="IPR027417">
    <property type="entry name" value="P-loop_NTPase"/>
</dbReference>
<dbReference type="InterPro" id="IPR011006">
    <property type="entry name" value="CheY-like_superfamily"/>
</dbReference>
<keyword evidence="1" id="KW-0547">Nucleotide-binding</keyword>
<dbReference type="PROSITE" id="PS50045">
    <property type="entry name" value="SIGMA54_INTERACT_4"/>
    <property type="match status" value="1"/>
</dbReference>
<keyword evidence="2" id="KW-0067">ATP-binding</keyword>
<keyword evidence="6" id="KW-0804">Transcription</keyword>
<keyword evidence="7" id="KW-0597">Phosphoprotein</keyword>
<keyword evidence="4" id="KW-0238">DNA-binding</keyword>
<dbReference type="Gene3D" id="1.10.8.60">
    <property type="match status" value="1"/>
</dbReference>
<feature type="modified residue" description="4-aspartylphosphate" evidence="7">
    <location>
        <position position="54"/>
    </location>
</feature>
<dbReference type="InterPro" id="IPR025944">
    <property type="entry name" value="Sigma_54_int_dom_CS"/>
</dbReference>
<reference evidence="10 11" key="1">
    <citation type="submission" date="2020-03" db="EMBL/GenBank/DDBJ databases">
        <title>Metabolic flexibility allows generalist bacteria to become dominant in a frequently disturbed ecosystem.</title>
        <authorList>
            <person name="Chen Y.-J."/>
            <person name="Leung P.M."/>
            <person name="Bay S.K."/>
            <person name="Hugenholtz P."/>
            <person name="Kessler A.J."/>
            <person name="Shelley G."/>
            <person name="Waite D.W."/>
            <person name="Cook P.L."/>
            <person name="Greening C."/>
        </authorList>
    </citation>
    <scope>NUCLEOTIDE SEQUENCE [LARGE SCALE GENOMIC DNA]</scope>
    <source>
        <strain evidence="10">SS_bin_28</strain>
    </source>
</reference>
<dbReference type="PROSITE" id="PS00675">
    <property type="entry name" value="SIGMA54_INTERACT_1"/>
    <property type="match status" value="1"/>
</dbReference>
<dbReference type="InterPro" id="IPR001789">
    <property type="entry name" value="Sig_transdc_resp-reg_receiver"/>
</dbReference>
<dbReference type="Gene3D" id="3.40.50.300">
    <property type="entry name" value="P-loop containing nucleotide triphosphate hydrolases"/>
    <property type="match status" value="1"/>
</dbReference>
<dbReference type="EMBL" id="JABDJR010000113">
    <property type="protein sequence ID" value="NNF05718.1"/>
    <property type="molecule type" value="Genomic_DNA"/>
</dbReference>
<dbReference type="SUPFAM" id="SSF52540">
    <property type="entry name" value="P-loop containing nucleoside triphosphate hydrolases"/>
    <property type="match status" value="1"/>
</dbReference>
<dbReference type="Pfam" id="PF25601">
    <property type="entry name" value="AAA_lid_14"/>
    <property type="match status" value="1"/>
</dbReference>
<evidence type="ECO:0000256" key="3">
    <source>
        <dbReference type="ARBA" id="ARBA00023015"/>
    </source>
</evidence>
<dbReference type="InterPro" id="IPR002078">
    <property type="entry name" value="Sigma_54_int"/>
</dbReference>
<dbReference type="Gene3D" id="1.10.10.60">
    <property type="entry name" value="Homeodomain-like"/>
    <property type="match status" value="1"/>
</dbReference>
<evidence type="ECO:0000313" key="10">
    <source>
        <dbReference type="EMBL" id="NNF05718.1"/>
    </source>
</evidence>
<evidence type="ECO:0000259" key="9">
    <source>
        <dbReference type="PROSITE" id="PS50110"/>
    </source>
</evidence>
<proteinExistence type="predicted"/>
<organism evidence="10 11">
    <name type="scientific">Eiseniibacteriota bacterium</name>
    <dbReference type="NCBI Taxonomy" id="2212470"/>
    <lineage>
        <taxon>Bacteria</taxon>
        <taxon>Candidatus Eiseniibacteriota</taxon>
    </lineage>
</organism>
<protein>
    <submittedName>
        <fullName evidence="10">Sigma-54-dependent Fis family transcriptional regulator</fullName>
    </submittedName>
</protein>
<name>A0A7Y2E5R3_UNCEI</name>
<dbReference type="PANTHER" id="PTHR32071">
    <property type="entry name" value="TRANSCRIPTIONAL REGULATORY PROTEIN"/>
    <property type="match status" value="1"/>
</dbReference>
<dbReference type="GO" id="GO:0000160">
    <property type="term" value="P:phosphorelay signal transduction system"/>
    <property type="evidence" value="ECO:0007669"/>
    <property type="project" value="InterPro"/>
</dbReference>
<dbReference type="PANTHER" id="PTHR32071:SF113">
    <property type="entry name" value="ALGINATE BIOSYNTHESIS TRANSCRIPTIONAL REGULATORY PROTEIN ALGB"/>
    <property type="match status" value="1"/>
</dbReference>
<dbReference type="Proteomes" id="UP000547674">
    <property type="component" value="Unassembled WGS sequence"/>
</dbReference>
<dbReference type="FunFam" id="3.40.50.300:FF:000006">
    <property type="entry name" value="DNA-binding transcriptional regulator NtrC"/>
    <property type="match status" value="1"/>
</dbReference>
<evidence type="ECO:0000256" key="2">
    <source>
        <dbReference type="ARBA" id="ARBA00022840"/>
    </source>
</evidence>
<feature type="domain" description="Response regulatory" evidence="9">
    <location>
        <begin position="4"/>
        <end position="119"/>
    </location>
</feature>
<comment type="caution">
    <text evidence="10">The sequence shown here is derived from an EMBL/GenBank/DDBJ whole genome shotgun (WGS) entry which is preliminary data.</text>
</comment>
<dbReference type="FunFam" id="1.10.8.60:FF:000014">
    <property type="entry name" value="DNA-binding transcriptional regulator NtrC"/>
    <property type="match status" value="1"/>
</dbReference>
<dbReference type="PROSITE" id="PS50110">
    <property type="entry name" value="RESPONSE_REGULATORY"/>
    <property type="match status" value="1"/>
</dbReference>
<dbReference type="SMART" id="SM00448">
    <property type="entry name" value="REC"/>
    <property type="match status" value="1"/>
</dbReference>
<dbReference type="SUPFAM" id="SSF52172">
    <property type="entry name" value="CheY-like"/>
    <property type="match status" value="1"/>
</dbReference>
<dbReference type="Pfam" id="PF00158">
    <property type="entry name" value="Sigma54_activat"/>
    <property type="match status" value="1"/>
</dbReference>
<keyword evidence="5" id="KW-0010">Activator</keyword>
<evidence type="ECO:0000256" key="7">
    <source>
        <dbReference type="PROSITE-ProRule" id="PRU00169"/>
    </source>
</evidence>
<evidence type="ECO:0000313" key="11">
    <source>
        <dbReference type="Proteomes" id="UP000547674"/>
    </source>
</evidence>
<dbReference type="SMART" id="SM00382">
    <property type="entry name" value="AAA"/>
    <property type="match status" value="1"/>
</dbReference>
<dbReference type="InterPro" id="IPR025662">
    <property type="entry name" value="Sigma_54_int_dom_ATP-bd_1"/>
</dbReference>
<feature type="domain" description="Sigma-54 factor interaction" evidence="8">
    <location>
        <begin position="143"/>
        <end position="373"/>
    </location>
</feature>
<accession>A0A7Y2E5R3</accession>
<keyword evidence="3" id="KW-0805">Transcription regulation</keyword>
<gene>
    <name evidence="10" type="ORF">HKN21_03050</name>
</gene>
<sequence>MKPSILIIDDEPSVGRSLSLVLNDKGWGVRVCHTAADGLAAAQSSRCPQVVLLDHNLPDAEGPSVLAKLKELDPRVRVIMITAFGDTSLAVQLIKAGAYDFLTKPYDLDQVLHAVDSAWRDFETQSRLDLYRIREQYTESDHMVGESSPMLEVRSIIGKVAGSDATSVLVSGESGTGKELVARAIHDNSGRETFPFMDLNCSSFSEQLLENELFGHEKGAFTDAQDTKPGLVELTDGGTLFLDEVADMPLVTQAKLLRFLDSRQFKRVGGTRDLDVDIRVVAATNKSIENEIEAGRFREDLYYRLKVVSIHMPPLRDRGDDILLLAHHFLNRFAKKFSRRFRTISTDCAEAFQSYPWPGNVRELKNVVERAVLLEDDTVLQPQHLPKEFVREGGGSLPAQGALRSLQEVVDAHILQVLEQTNFNKSQAARILGISRQSLLDRLKRVERRNEAASEKASTSISRA</sequence>
<evidence type="ECO:0000256" key="4">
    <source>
        <dbReference type="ARBA" id="ARBA00023125"/>
    </source>
</evidence>
<dbReference type="GO" id="GO:0006355">
    <property type="term" value="P:regulation of DNA-templated transcription"/>
    <property type="evidence" value="ECO:0007669"/>
    <property type="project" value="InterPro"/>
</dbReference>
<dbReference type="Pfam" id="PF02954">
    <property type="entry name" value="HTH_8"/>
    <property type="match status" value="1"/>
</dbReference>
<evidence type="ECO:0000259" key="8">
    <source>
        <dbReference type="PROSITE" id="PS50045"/>
    </source>
</evidence>
<dbReference type="CDD" id="cd00009">
    <property type="entry name" value="AAA"/>
    <property type="match status" value="1"/>
</dbReference>
<evidence type="ECO:0000256" key="6">
    <source>
        <dbReference type="ARBA" id="ARBA00023163"/>
    </source>
</evidence>
<dbReference type="GO" id="GO:0043565">
    <property type="term" value="F:sequence-specific DNA binding"/>
    <property type="evidence" value="ECO:0007669"/>
    <property type="project" value="InterPro"/>
</dbReference>
<dbReference type="Gene3D" id="3.40.50.2300">
    <property type="match status" value="1"/>
</dbReference>
<dbReference type="InterPro" id="IPR003593">
    <property type="entry name" value="AAA+_ATPase"/>
</dbReference>
<dbReference type="InterPro" id="IPR002197">
    <property type="entry name" value="HTH_Fis"/>
</dbReference>
<dbReference type="SUPFAM" id="SSF46689">
    <property type="entry name" value="Homeodomain-like"/>
    <property type="match status" value="1"/>
</dbReference>
<dbReference type="InterPro" id="IPR009057">
    <property type="entry name" value="Homeodomain-like_sf"/>
</dbReference>
<dbReference type="InterPro" id="IPR058031">
    <property type="entry name" value="AAA_lid_NorR"/>
</dbReference>
<dbReference type="PROSITE" id="PS00688">
    <property type="entry name" value="SIGMA54_INTERACT_3"/>
    <property type="match status" value="1"/>
</dbReference>
<evidence type="ECO:0000256" key="1">
    <source>
        <dbReference type="ARBA" id="ARBA00022741"/>
    </source>
</evidence>
<dbReference type="PRINTS" id="PR01590">
    <property type="entry name" value="HTHFIS"/>
</dbReference>